<dbReference type="EMBL" id="JBFOHK010000001">
    <property type="protein sequence ID" value="MEW9570711.1"/>
    <property type="molecule type" value="Genomic_DNA"/>
</dbReference>
<sequence length="155" mass="16372">MVSIEIVKGFVADFDNGGKDGGNVTGLIVTTFMVGDPPVSFWSPFSLDSPIATGDYVAVAGQRSLVPGIGRVALAYRRLGTSGSSHLFNAAFPIMCILFGTLGIFGGLFLRPLNADTESMTVGLVALGLFGIWRLGCMCTARRMLNSIDPVLSTY</sequence>
<name>A0ABV3QC28_9GAMM</name>
<evidence type="ECO:0000313" key="2">
    <source>
        <dbReference type="EMBL" id="MEW9570711.1"/>
    </source>
</evidence>
<feature type="transmembrane region" description="Helical" evidence="1">
    <location>
        <begin position="122"/>
        <end position="141"/>
    </location>
</feature>
<gene>
    <name evidence="2" type="ORF">ABQJ54_03035</name>
</gene>
<keyword evidence="3" id="KW-1185">Reference proteome</keyword>
<protein>
    <recommendedName>
        <fullName evidence="4">Sulphur transport domain-containing protein</fullName>
    </recommendedName>
</protein>
<keyword evidence="1" id="KW-1133">Transmembrane helix</keyword>
<dbReference type="Proteomes" id="UP001556220">
    <property type="component" value="Unassembled WGS sequence"/>
</dbReference>
<feature type="transmembrane region" description="Helical" evidence="1">
    <location>
        <begin position="87"/>
        <end position="110"/>
    </location>
</feature>
<proteinExistence type="predicted"/>
<organism evidence="2 3">
    <name type="scientific">Rhodanobacter lycopersici</name>
    <dbReference type="NCBI Taxonomy" id="3162487"/>
    <lineage>
        <taxon>Bacteria</taxon>
        <taxon>Pseudomonadati</taxon>
        <taxon>Pseudomonadota</taxon>
        <taxon>Gammaproteobacteria</taxon>
        <taxon>Lysobacterales</taxon>
        <taxon>Rhodanobacteraceae</taxon>
        <taxon>Rhodanobacter</taxon>
    </lineage>
</organism>
<evidence type="ECO:0008006" key="4">
    <source>
        <dbReference type="Google" id="ProtNLM"/>
    </source>
</evidence>
<comment type="caution">
    <text evidence="2">The sequence shown here is derived from an EMBL/GenBank/DDBJ whole genome shotgun (WGS) entry which is preliminary data.</text>
</comment>
<reference evidence="2 3" key="1">
    <citation type="submission" date="2024-06" db="EMBL/GenBank/DDBJ databases">
        <authorList>
            <person name="Woo H."/>
        </authorList>
    </citation>
    <scope>NUCLEOTIDE SEQUENCE [LARGE SCALE GENOMIC DNA]</scope>
    <source>
        <strain evidence="2 3">Si-c</strain>
    </source>
</reference>
<evidence type="ECO:0000313" key="3">
    <source>
        <dbReference type="Proteomes" id="UP001556220"/>
    </source>
</evidence>
<keyword evidence="1" id="KW-0472">Membrane</keyword>
<evidence type="ECO:0000256" key="1">
    <source>
        <dbReference type="SAM" id="Phobius"/>
    </source>
</evidence>
<keyword evidence="1" id="KW-0812">Transmembrane</keyword>
<accession>A0ABV3QC28</accession>